<dbReference type="Gene3D" id="1.20.120.450">
    <property type="entry name" value="dinb family like domain"/>
    <property type="match status" value="1"/>
</dbReference>
<dbReference type="GO" id="GO:0016853">
    <property type="term" value="F:isomerase activity"/>
    <property type="evidence" value="ECO:0007669"/>
    <property type="project" value="UniProtKB-KW"/>
</dbReference>
<dbReference type="RefSeq" id="WP_378289495.1">
    <property type="nucleotide sequence ID" value="NZ_JBHSON010000100.1"/>
</dbReference>
<proteinExistence type="predicted"/>
<dbReference type="EMBL" id="JBHSON010000100">
    <property type="protein sequence ID" value="MFC5752964.1"/>
    <property type="molecule type" value="Genomic_DNA"/>
</dbReference>
<dbReference type="Proteomes" id="UP001596074">
    <property type="component" value="Unassembled WGS sequence"/>
</dbReference>
<dbReference type="SUPFAM" id="SSF109854">
    <property type="entry name" value="DinB/YfiT-like putative metalloenzymes"/>
    <property type="match status" value="1"/>
</dbReference>
<dbReference type="InterPro" id="IPR017517">
    <property type="entry name" value="Maleyloyr_isom"/>
</dbReference>
<keyword evidence="3" id="KW-1185">Reference proteome</keyword>
<evidence type="ECO:0000313" key="3">
    <source>
        <dbReference type="Proteomes" id="UP001596074"/>
    </source>
</evidence>
<name>A0ABW1AEL3_9ACTN</name>
<organism evidence="2 3">
    <name type="scientific">Actinomadura rugatobispora</name>
    <dbReference type="NCBI Taxonomy" id="1994"/>
    <lineage>
        <taxon>Bacteria</taxon>
        <taxon>Bacillati</taxon>
        <taxon>Actinomycetota</taxon>
        <taxon>Actinomycetes</taxon>
        <taxon>Streptosporangiales</taxon>
        <taxon>Thermomonosporaceae</taxon>
        <taxon>Actinomadura</taxon>
    </lineage>
</organism>
<gene>
    <name evidence="2" type="ORF">ACFPZN_45745</name>
</gene>
<comment type="caution">
    <text evidence="2">The sequence shown here is derived from an EMBL/GenBank/DDBJ whole genome shotgun (WGS) entry which is preliminary data.</text>
</comment>
<evidence type="ECO:0000313" key="2">
    <source>
        <dbReference type="EMBL" id="MFC5752964.1"/>
    </source>
</evidence>
<keyword evidence="2" id="KW-0413">Isomerase</keyword>
<reference evidence="3" key="1">
    <citation type="journal article" date="2019" name="Int. J. Syst. Evol. Microbiol.">
        <title>The Global Catalogue of Microorganisms (GCM) 10K type strain sequencing project: providing services to taxonomists for standard genome sequencing and annotation.</title>
        <authorList>
            <consortium name="The Broad Institute Genomics Platform"/>
            <consortium name="The Broad Institute Genome Sequencing Center for Infectious Disease"/>
            <person name="Wu L."/>
            <person name="Ma J."/>
        </authorList>
    </citation>
    <scope>NUCLEOTIDE SEQUENCE [LARGE SCALE GENOMIC DNA]</scope>
    <source>
        <strain evidence="3">KCTC 42087</strain>
    </source>
</reference>
<feature type="domain" description="Mycothiol-dependent maleylpyruvate isomerase metal-binding" evidence="1">
    <location>
        <begin position="35"/>
        <end position="160"/>
    </location>
</feature>
<evidence type="ECO:0000259" key="1">
    <source>
        <dbReference type="Pfam" id="PF11716"/>
    </source>
</evidence>
<protein>
    <submittedName>
        <fullName evidence="2">Maleylpyruvate isomerase family mycothiol-dependent enzyme</fullName>
    </submittedName>
</protein>
<dbReference type="Pfam" id="PF11716">
    <property type="entry name" value="MDMPI_N"/>
    <property type="match status" value="1"/>
</dbReference>
<sequence length="270" mass="28917">MDETPAALRAGILGAAFRRRPPVGPLPGHIAPYAAQVSTLDVLLAELDGPDWSAVVIYDWNVQDVVAHLMATDRLLADQLSGERPPESDVDARTAAAITSERAHSPEETRTAWRRHARDLCTRLTGPGTPDKVWIRQPLRLENAVVARAFETWVHATDIAAAVRRSLPVPLPDHLHAIADLGVRSLPAALAARGIETTGTARVLLEGPGGGDWLVPLGDDHPRTTLRLDVLDFCMLAADRRTPAEVDAAIEGDPTLAHHLLAAAPAFAGP</sequence>
<dbReference type="InterPro" id="IPR024344">
    <property type="entry name" value="MDMPI_metal-binding"/>
</dbReference>
<dbReference type="InterPro" id="IPR034660">
    <property type="entry name" value="DinB/YfiT-like"/>
</dbReference>
<accession>A0ABW1AEL3</accession>
<dbReference type="NCBIfam" id="TIGR03083">
    <property type="entry name" value="maleylpyruvate isomerase family mycothiol-dependent enzyme"/>
    <property type="match status" value="1"/>
</dbReference>